<feature type="transmembrane region" description="Helical" evidence="1">
    <location>
        <begin position="318"/>
        <end position="338"/>
    </location>
</feature>
<keyword evidence="1" id="KW-0472">Membrane</keyword>
<evidence type="ECO:0000313" key="2">
    <source>
        <dbReference type="EMBL" id="MFC5066708.1"/>
    </source>
</evidence>
<protein>
    <submittedName>
        <fullName evidence="2">Uncharacterized protein</fullName>
    </submittedName>
</protein>
<name>A0ABV9YZ15_9HYPH</name>
<comment type="caution">
    <text evidence="2">The sequence shown here is derived from an EMBL/GenBank/DDBJ whole genome shotgun (WGS) entry which is preliminary data.</text>
</comment>
<accession>A0ABV9YZ15</accession>
<evidence type="ECO:0000256" key="1">
    <source>
        <dbReference type="SAM" id="Phobius"/>
    </source>
</evidence>
<keyword evidence="1" id="KW-0812">Transmembrane</keyword>
<evidence type="ECO:0000313" key="3">
    <source>
        <dbReference type="Proteomes" id="UP001595796"/>
    </source>
</evidence>
<proteinExistence type="predicted"/>
<organism evidence="2 3">
    <name type="scientific">Flaviflagellibacter deserti</name>
    <dbReference type="NCBI Taxonomy" id="2267266"/>
    <lineage>
        <taxon>Bacteria</taxon>
        <taxon>Pseudomonadati</taxon>
        <taxon>Pseudomonadota</taxon>
        <taxon>Alphaproteobacteria</taxon>
        <taxon>Hyphomicrobiales</taxon>
        <taxon>Flaviflagellibacter</taxon>
    </lineage>
</organism>
<keyword evidence="3" id="KW-1185">Reference proteome</keyword>
<dbReference type="Proteomes" id="UP001595796">
    <property type="component" value="Unassembled WGS sequence"/>
</dbReference>
<keyword evidence="1" id="KW-1133">Transmembrane helix</keyword>
<sequence length="356" mass="38053">MGRLLWGALFLSALILGAMVLTEAEVPLEPEEAIQRELNEKVTQQAIEEKIEAALARNDVEDARMYVDLGLEMHRPIRKELIDRVEAAEQPTAAAERGAMEFGTSFITGEGTSIAGLAGATASDFTVVGDVRDIIQEGGLMISGRPYDELMLGLATVGLAATGATVATGGLGAPAKIGISLFKAARRAGTLTAELGVAVGRAVRQAVDFGELGGMLRAAATFDNAAVRDAASVAVRRASTGSLARMLGDARHINDIAGPAETVRLLKYAKSPEELSDLARLSTRFGKSTRGVVELTGRTSLRAFKQGVRIMAVIIENLFAFIGWFASLIGMMLTRGVWRFSRRRRRVRAVNRTEPA</sequence>
<gene>
    <name evidence="2" type="ORF">ACFPFW_01600</name>
</gene>
<reference evidence="3" key="1">
    <citation type="journal article" date="2019" name="Int. J. Syst. Evol. Microbiol.">
        <title>The Global Catalogue of Microorganisms (GCM) 10K type strain sequencing project: providing services to taxonomists for standard genome sequencing and annotation.</title>
        <authorList>
            <consortium name="The Broad Institute Genomics Platform"/>
            <consortium name="The Broad Institute Genome Sequencing Center for Infectious Disease"/>
            <person name="Wu L."/>
            <person name="Ma J."/>
        </authorList>
    </citation>
    <scope>NUCLEOTIDE SEQUENCE [LARGE SCALE GENOMIC DNA]</scope>
    <source>
        <strain evidence="3">CGMCC 1.16444</strain>
    </source>
</reference>
<dbReference type="EMBL" id="JBHSJF010000001">
    <property type="protein sequence ID" value="MFC5066708.1"/>
    <property type="molecule type" value="Genomic_DNA"/>
</dbReference>
<dbReference type="RefSeq" id="WP_162799572.1">
    <property type="nucleotide sequence ID" value="NZ_JBHSJF010000001.1"/>
</dbReference>